<evidence type="ECO:0000256" key="4">
    <source>
        <dbReference type="ARBA" id="ARBA00022741"/>
    </source>
</evidence>
<evidence type="ECO:0000256" key="9">
    <source>
        <dbReference type="SAM" id="Phobius"/>
    </source>
</evidence>
<protein>
    <recommendedName>
        <fullName evidence="1">non-specific serine/threonine protein kinase</fullName>
        <ecNumber evidence="1">2.7.11.1</ecNumber>
    </recommendedName>
</protein>
<dbReference type="PROSITE" id="PS50011">
    <property type="entry name" value="PROTEIN_KINASE_DOM"/>
    <property type="match status" value="1"/>
</dbReference>
<dbReference type="Proteomes" id="UP001596226">
    <property type="component" value="Unassembled WGS sequence"/>
</dbReference>
<evidence type="ECO:0000259" key="10">
    <source>
        <dbReference type="PROSITE" id="PS50011"/>
    </source>
</evidence>
<keyword evidence="6 7" id="KW-0067">ATP-binding</keyword>
<keyword evidence="12" id="KW-1185">Reference proteome</keyword>
<dbReference type="RefSeq" id="WP_377506138.1">
    <property type="nucleotide sequence ID" value="NZ_JBHSQS010000003.1"/>
</dbReference>
<proteinExistence type="predicted"/>
<dbReference type="PROSITE" id="PS00107">
    <property type="entry name" value="PROTEIN_KINASE_ATP"/>
    <property type="match status" value="1"/>
</dbReference>
<keyword evidence="5 11" id="KW-0418">Kinase</keyword>
<keyword evidence="9" id="KW-0812">Transmembrane</keyword>
<dbReference type="PROSITE" id="PS00108">
    <property type="entry name" value="PROTEIN_KINASE_ST"/>
    <property type="match status" value="1"/>
</dbReference>
<evidence type="ECO:0000256" key="1">
    <source>
        <dbReference type="ARBA" id="ARBA00012513"/>
    </source>
</evidence>
<feature type="transmembrane region" description="Helical" evidence="9">
    <location>
        <begin position="329"/>
        <end position="351"/>
    </location>
</feature>
<evidence type="ECO:0000256" key="8">
    <source>
        <dbReference type="SAM" id="MobiDB-lite"/>
    </source>
</evidence>
<evidence type="ECO:0000256" key="5">
    <source>
        <dbReference type="ARBA" id="ARBA00022777"/>
    </source>
</evidence>
<keyword evidence="2" id="KW-0723">Serine/threonine-protein kinase</keyword>
<evidence type="ECO:0000256" key="3">
    <source>
        <dbReference type="ARBA" id="ARBA00022679"/>
    </source>
</evidence>
<evidence type="ECO:0000256" key="6">
    <source>
        <dbReference type="ARBA" id="ARBA00022840"/>
    </source>
</evidence>
<dbReference type="InterPro" id="IPR008271">
    <property type="entry name" value="Ser/Thr_kinase_AS"/>
</dbReference>
<keyword evidence="3" id="KW-0808">Transferase</keyword>
<sequence>MQQLPIAGRYRLLDLVGTGGMGRVWLARDEMLHRDVAVKEVVPPSWLAETERVELRLRTLREARTAARLNHPNVVQIYDVVHERENPWIVMEYVASRSVQQIISSEGPLSPQRTARIGLAVLAALRAAHSAGVLHRDVKPHNVLVADDGRVVLTDFGLATFDGGEGAMTGPGTVLGSPQFVAPERARDGVSNPRTDMWSLGATLYATVEGQSPYARSSAMATLSALATEPPDPMRRAGALRPVLTGLLQRDPRRRLTAAEAEPLLRTAAAAPDQPAEPARSAAVAALRSAGRAAVPARFDAPVGQAALPSAPGTPARSAYRPRGRRRRLLALSGALTVTVLLAAGGLALVLKQYDDRQTPPSGSGGGATTARPAAFACGAPPPEATPVPSVPPPADARYRLVNGWTWHDDPSGFRIAVPVTWLRWVEGAVTCFREADGPRVLSVEAGPARVDPVAYWKGEESRLVGGEALPGYRKVDISPLDIFKGGAIWECSWDNAAGERVHSFRLLANTSAGRAYTVSWLTKEFDWQVNATYLPMIRQSFTPAL</sequence>
<comment type="caution">
    <text evidence="11">The sequence shown here is derived from an EMBL/GenBank/DDBJ whole genome shotgun (WGS) entry which is preliminary data.</text>
</comment>
<feature type="region of interest" description="Disordered" evidence="8">
    <location>
        <begin position="357"/>
        <end position="392"/>
    </location>
</feature>
<keyword evidence="9" id="KW-0472">Membrane</keyword>
<dbReference type="EC" id="2.7.11.1" evidence="1"/>
<organism evidence="11 12">
    <name type="scientific">Micromonospora vulcania</name>
    <dbReference type="NCBI Taxonomy" id="1441873"/>
    <lineage>
        <taxon>Bacteria</taxon>
        <taxon>Bacillati</taxon>
        <taxon>Actinomycetota</taxon>
        <taxon>Actinomycetes</taxon>
        <taxon>Micromonosporales</taxon>
        <taxon>Micromonosporaceae</taxon>
        <taxon>Micromonospora</taxon>
    </lineage>
</organism>
<feature type="binding site" evidence="7">
    <location>
        <position position="39"/>
    </location>
    <ligand>
        <name>ATP</name>
        <dbReference type="ChEBI" id="CHEBI:30616"/>
    </ligand>
</feature>
<accession>A0ABW1H2S7</accession>
<dbReference type="EMBL" id="JBHSQS010000003">
    <property type="protein sequence ID" value="MFC5922727.1"/>
    <property type="molecule type" value="Genomic_DNA"/>
</dbReference>
<dbReference type="InterPro" id="IPR011009">
    <property type="entry name" value="Kinase-like_dom_sf"/>
</dbReference>
<evidence type="ECO:0000313" key="11">
    <source>
        <dbReference type="EMBL" id="MFC5922727.1"/>
    </source>
</evidence>
<dbReference type="SUPFAM" id="SSF56112">
    <property type="entry name" value="Protein kinase-like (PK-like)"/>
    <property type="match status" value="1"/>
</dbReference>
<evidence type="ECO:0000313" key="12">
    <source>
        <dbReference type="Proteomes" id="UP001596226"/>
    </source>
</evidence>
<feature type="domain" description="Protein kinase" evidence="10">
    <location>
        <begin position="10"/>
        <end position="265"/>
    </location>
</feature>
<dbReference type="Gene3D" id="1.10.510.10">
    <property type="entry name" value="Transferase(Phosphotransferase) domain 1"/>
    <property type="match status" value="1"/>
</dbReference>
<evidence type="ECO:0000256" key="7">
    <source>
        <dbReference type="PROSITE-ProRule" id="PRU10141"/>
    </source>
</evidence>
<dbReference type="CDD" id="cd14014">
    <property type="entry name" value="STKc_PknB_like"/>
    <property type="match status" value="1"/>
</dbReference>
<dbReference type="SMART" id="SM00220">
    <property type="entry name" value="S_TKc"/>
    <property type="match status" value="1"/>
</dbReference>
<dbReference type="InterPro" id="IPR017441">
    <property type="entry name" value="Protein_kinase_ATP_BS"/>
</dbReference>
<evidence type="ECO:0000256" key="2">
    <source>
        <dbReference type="ARBA" id="ARBA00022527"/>
    </source>
</evidence>
<dbReference type="Pfam" id="PF00069">
    <property type="entry name" value="Pkinase"/>
    <property type="match status" value="1"/>
</dbReference>
<keyword evidence="4 7" id="KW-0547">Nucleotide-binding</keyword>
<feature type="compositionally biased region" description="Low complexity" evidence="8">
    <location>
        <begin position="369"/>
        <end position="379"/>
    </location>
</feature>
<gene>
    <name evidence="11" type="ORF">ACFQGL_05145</name>
</gene>
<dbReference type="PANTHER" id="PTHR43289">
    <property type="entry name" value="MITOGEN-ACTIVATED PROTEIN KINASE KINASE KINASE 20-RELATED"/>
    <property type="match status" value="1"/>
</dbReference>
<dbReference type="InterPro" id="IPR000719">
    <property type="entry name" value="Prot_kinase_dom"/>
</dbReference>
<reference evidence="12" key="1">
    <citation type="journal article" date="2019" name="Int. J. Syst. Evol. Microbiol.">
        <title>The Global Catalogue of Microorganisms (GCM) 10K type strain sequencing project: providing services to taxonomists for standard genome sequencing and annotation.</title>
        <authorList>
            <consortium name="The Broad Institute Genomics Platform"/>
            <consortium name="The Broad Institute Genome Sequencing Center for Infectious Disease"/>
            <person name="Wu L."/>
            <person name="Ma J."/>
        </authorList>
    </citation>
    <scope>NUCLEOTIDE SEQUENCE [LARGE SCALE GENOMIC DNA]</scope>
    <source>
        <strain evidence="12">CGMCC 4.7144</strain>
    </source>
</reference>
<feature type="compositionally biased region" description="Pro residues" evidence="8">
    <location>
        <begin position="380"/>
        <end position="392"/>
    </location>
</feature>
<keyword evidence="9" id="KW-1133">Transmembrane helix</keyword>
<name>A0ABW1H2S7_9ACTN</name>
<dbReference type="PANTHER" id="PTHR43289:SF6">
    <property type="entry name" value="SERINE_THREONINE-PROTEIN KINASE NEKL-3"/>
    <property type="match status" value="1"/>
</dbReference>
<dbReference type="GO" id="GO:0016301">
    <property type="term" value="F:kinase activity"/>
    <property type="evidence" value="ECO:0007669"/>
    <property type="project" value="UniProtKB-KW"/>
</dbReference>
<dbReference type="Gene3D" id="3.30.200.20">
    <property type="entry name" value="Phosphorylase Kinase, domain 1"/>
    <property type="match status" value="1"/>
</dbReference>